<dbReference type="STRING" id="1457250.GCA_000755225_01012"/>
<name>A0A4D6HHZ0_9EURY</name>
<reference evidence="2 3" key="1">
    <citation type="journal article" date="2019" name="Nat. Commun.">
        <title>A new type of DNA phosphorothioation-based antiviral system in archaea.</title>
        <authorList>
            <person name="Xiong L."/>
            <person name="Liu S."/>
            <person name="Chen S."/>
            <person name="Xiao Y."/>
            <person name="Zhu B."/>
            <person name="Gao Y."/>
            <person name="Zhang Y."/>
            <person name="Chen B."/>
            <person name="Luo J."/>
            <person name="Deng Z."/>
            <person name="Chen X."/>
            <person name="Wang L."/>
            <person name="Chen S."/>
        </authorList>
    </citation>
    <scope>NUCLEOTIDE SEQUENCE [LARGE SCALE GENOMIC DNA]</scope>
    <source>
        <strain evidence="2 3">CBA1105</strain>
    </source>
</reference>
<dbReference type="Pfam" id="PF26506">
    <property type="entry name" value="DUF8168"/>
    <property type="match status" value="1"/>
</dbReference>
<organism evidence="2 3">
    <name type="scientific">Halapricum salinum</name>
    <dbReference type="NCBI Taxonomy" id="1457250"/>
    <lineage>
        <taxon>Archaea</taxon>
        <taxon>Methanobacteriati</taxon>
        <taxon>Methanobacteriota</taxon>
        <taxon>Stenosarchaea group</taxon>
        <taxon>Halobacteria</taxon>
        <taxon>Halobacteriales</taxon>
        <taxon>Haloarculaceae</taxon>
        <taxon>Halapricum</taxon>
    </lineage>
</organism>
<proteinExistence type="predicted"/>
<dbReference type="EMBL" id="CP031310">
    <property type="protein sequence ID" value="QCC52918.1"/>
    <property type="molecule type" value="Genomic_DNA"/>
</dbReference>
<feature type="domain" description="DUF8168" evidence="1">
    <location>
        <begin position="1"/>
        <end position="253"/>
    </location>
</feature>
<accession>A0A4D6HHZ0</accession>
<keyword evidence="3" id="KW-1185">Reference proteome</keyword>
<dbReference type="AlphaFoldDB" id="A0A4D6HHZ0"/>
<evidence type="ECO:0000259" key="1">
    <source>
        <dbReference type="Pfam" id="PF26506"/>
    </source>
</evidence>
<dbReference type="InterPro" id="IPR058481">
    <property type="entry name" value="DUF8168"/>
</dbReference>
<dbReference type="KEGG" id="hsn:DV733_09440"/>
<sequence>MLAVYRHDTHKLRKRSHDAAADEFAGVRVNEDVPRGADADAALLSRPRGEPEQTVANHASPYRLSLRTGDTVVEDRVGAGEMDAAVRELVSIADAEVAHRAWLQCDVAACFNESVYYPYTSVKYHVLLAAALLSNYRAGAGFDELSFVVDDPDAAVTPHRTVFHSDRVSLRVTCEPGDRPAAALGQAPARSFADTWSRVPRRPAGVDPDEHRQWRILDAQLRRIRAWSTALQFLEDSLAAVEAAGSMGGVGGAGDAE</sequence>
<dbReference type="Proteomes" id="UP000296706">
    <property type="component" value="Chromosome"/>
</dbReference>
<gene>
    <name evidence="2" type="ORF">DV733_09440</name>
</gene>
<evidence type="ECO:0000313" key="2">
    <source>
        <dbReference type="EMBL" id="QCC52918.1"/>
    </source>
</evidence>
<protein>
    <recommendedName>
        <fullName evidence="1">DUF8168 domain-containing protein</fullName>
    </recommendedName>
</protein>
<evidence type="ECO:0000313" key="3">
    <source>
        <dbReference type="Proteomes" id="UP000296706"/>
    </source>
</evidence>